<comment type="caution">
    <text evidence="1">The sequence shown here is derived from an EMBL/GenBank/DDBJ whole genome shotgun (WGS) entry which is preliminary data.</text>
</comment>
<sequence length="142" mass="15664">MAYTVGQIVDIGGGDTNTMRITKVVDTGDFQLIDREVKFSGQGDNYIPQTGTVIYFPALDRFIGFGGRLVGSSFRDALSTTKPSELINPAREKLRQQIETGGEGEMTQEQRAKYDNIHAPLTLDEISKLPSVNDIIAKQLRV</sequence>
<dbReference type="STRING" id="1618574.UT24_C0051G0005"/>
<dbReference type="EMBL" id="LBWB01000051">
    <property type="protein sequence ID" value="KKQ97227.1"/>
    <property type="molecule type" value="Genomic_DNA"/>
</dbReference>
<proteinExistence type="predicted"/>
<gene>
    <name evidence="1" type="ORF">UT24_C0051G0005</name>
</gene>
<protein>
    <submittedName>
        <fullName evidence="1">Uncharacterized protein</fullName>
    </submittedName>
</protein>
<accession>A0A0G0M1Q9</accession>
<organism evidence="1 2">
    <name type="scientific">Candidatus Woesebacteria bacterium GW2011_GWB1_39_12</name>
    <dbReference type="NCBI Taxonomy" id="1618574"/>
    <lineage>
        <taxon>Bacteria</taxon>
        <taxon>Candidatus Woeseibacteriota</taxon>
    </lineage>
</organism>
<evidence type="ECO:0000313" key="1">
    <source>
        <dbReference type="EMBL" id="KKQ97227.1"/>
    </source>
</evidence>
<dbReference type="AlphaFoldDB" id="A0A0G0M1Q9"/>
<dbReference type="Proteomes" id="UP000033881">
    <property type="component" value="Unassembled WGS sequence"/>
</dbReference>
<evidence type="ECO:0000313" key="2">
    <source>
        <dbReference type="Proteomes" id="UP000033881"/>
    </source>
</evidence>
<reference evidence="1 2" key="1">
    <citation type="journal article" date="2015" name="Nature">
        <title>rRNA introns, odd ribosomes, and small enigmatic genomes across a large radiation of phyla.</title>
        <authorList>
            <person name="Brown C.T."/>
            <person name="Hug L.A."/>
            <person name="Thomas B.C."/>
            <person name="Sharon I."/>
            <person name="Castelle C.J."/>
            <person name="Singh A."/>
            <person name="Wilkins M.J."/>
            <person name="Williams K.H."/>
            <person name="Banfield J.F."/>
        </authorList>
    </citation>
    <scope>NUCLEOTIDE SEQUENCE [LARGE SCALE GENOMIC DNA]</scope>
</reference>
<name>A0A0G0M1Q9_9BACT</name>